<protein>
    <submittedName>
        <fullName evidence="2">Uncharacterized protein</fullName>
    </submittedName>
</protein>
<feature type="region of interest" description="Disordered" evidence="1">
    <location>
        <begin position="1"/>
        <end position="20"/>
    </location>
</feature>
<reference evidence="2 3" key="1">
    <citation type="submission" date="2017-11" db="EMBL/GenBank/DDBJ databases">
        <title>Population delineation of vibrios coincides with oyster pathogenicity.</title>
        <authorList>
            <person name="Bruto M."/>
            <person name="Labreuche Y."/>
            <person name="James A."/>
            <person name="Piel D."/>
            <person name="Chenivesse S."/>
            <person name="Petton B."/>
            <person name="Polz M.F."/>
            <person name="Le Roux F."/>
        </authorList>
    </citation>
    <scope>NUCLEOTIDE SEQUENCE [LARGE SCALE GENOMIC DNA]</scope>
    <source>
        <strain evidence="2 3">1F_55</strain>
    </source>
</reference>
<sequence length="116" mass="13787">MNKTKRKEYNQAHYEQNSDELKEKARLRRVEAKQEKTFAELLKEFANNIQLAEANYLQTVVDETGISPYKLAEVYKKLRADVKLTEHQRLHIHNNAPVKKLLRQRLEQQQQVSELL</sequence>
<dbReference type="EMBL" id="PIGA01000045">
    <property type="protein sequence ID" value="PTP14449.1"/>
    <property type="molecule type" value="Genomic_DNA"/>
</dbReference>
<accession>A0A2T5E552</accession>
<dbReference type="RefSeq" id="WP_017087573.1">
    <property type="nucleotide sequence ID" value="NZ_CAWNZY010000057.1"/>
</dbReference>
<dbReference type="AlphaFoldDB" id="A0A2T5E552"/>
<comment type="caution">
    <text evidence="2">The sequence shown here is derived from an EMBL/GenBank/DDBJ whole genome shotgun (WGS) entry which is preliminary data.</text>
</comment>
<dbReference type="Proteomes" id="UP000244080">
    <property type="component" value="Unassembled WGS sequence"/>
</dbReference>
<organism evidence="2 3">
    <name type="scientific">Vibrio splendidus</name>
    <dbReference type="NCBI Taxonomy" id="29497"/>
    <lineage>
        <taxon>Bacteria</taxon>
        <taxon>Pseudomonadati</taxon>
        <taxon>Pseudomonadota</taxon>
        <taxon>Gammaproteobacteria</taxon>
        <taxon>Vibrionales</taxon>
        <taxon>Vibrionaceae</taxon>
        <taxon>Vibrio</taxon>
    </lineage>
</organism>
<evidence type="ECO:0000313" key="3">
    <source>
        <dbReference type="Proteomes" id="UP000244080"/>
    </source>
</evidence>
<name>A0A2T5E552_VIBSP</name>
<evidence type="ECO:0000256" key="1">
    <source>
        <dbReference type="SAM" id="MobiDB-lite"/>
    </source>
</evidence>
<gene>
    <name evidence="2" type="ORF">CWO36_21190</name>
</gene>
<proteinExistence type="predicted"/>
<evidence type="ECO:0000313" key="2">
    <source>
        <dbReference type="EMBL" id="PTP14449.1"/>
    </source>
</evidence>